<reference evidence="2 3" key="1">
    <citation type="submission" date="2020-08" db="EMBL/GenBank/DDBJ databases">
        <title>Genomic Encyclopedia of Type Strains, Phase IV (KMG-IV): sequencing the most valuable type-strain genomes for metagenomic binning, comparative biology and taxonomic classification.</title>
        <authorList>
            <person name="Goeker M."/>
        </authorList>
    </citation>
    <scope>NUCLEOTIDE SEQUENCE [LARGE SCALE GENOMIC DNA]</scope>
    <source>
        <strain evidence="2 3">DSM 104969</strain>
    </source>
</reference>
<sequence>MSRVGVKQRSGLLILISGIITGMLLMFVFTRSPGESKVEISHNMIVEKIESLGNLEVVKLSIQDIVEYKKVRRWLPNAKTALVVSGEVIGCIDLTRLRPEDIYTSGDSIRLQLPAPEICHTKIDHSKSRIFNIQYGFWDTSEVVDEAYRAAETHLREQAVKLDIDKQSRENAVTLLRPILQAMGFKHVLITFRHGGYKEDRK</sequence>
<gene>
    <name evidence="2" type="ORF">GGR21_002897</name>
</gene>
<evidence type="ECO:0000313" key="2">
    <source>
        <dbReference type="EMBL" id="MBB4036983.1"/>
    </source>
</evidence>
<keyword evidence="3" id="KW-1185">Reference proteome</keyword>
<protein>
    <recommendedName>
        <fullName evidence="4">DUF4230 domain-containing protein</fullName>
    </recommendedName>
</protein>
<keyword evidence="1" id="KW-0472">Membrane</keyword>
<evidence type="ECO:0008006" key="4">
    <source>
        <dbReference type="Google" id="ProtNLM"/>
    </source>
</evidence>
<comment type="caution">
    <text evidence="2">The sequence shown here is derived from an EMBL/GenBank/DDBJ whole genome shotgun (WGS) entry which is preliminary data.</text>
</comment>
<dbReference type="Pfam" id="PF14014">
    <property type="entry name" value="DUF4230"/>
    <property type="match status" value="1"/>
</dbReference>
<dbReference type="RefSeq" id="WP_183307863.1">
    <property type="nucleotide sequence ID" value="NZ_JACIEP010000010.1"/>
</dbReference>
<accession>A0A840CYH2</accession>
<dbReference type="EMBL" id="JACIEP010000010">
    <property type="protein sequence ID" value="MBB4036983.1"/>
    <property type="molecule type" value="Genomic_DNA"/>
</dbReference>
<dbReference type="InterPro" id="IPR025324">
    <property type="entry name" value="DUF4230"/>
</dbReference>
<proteinExistence type="predicted"/>
<dbReference type="Proteomes" id="UP000555103">
    <property type="component" value="Unassembled WGS sequence"/>
</dbReference>
<name>A0A840CYH2_9BACT</name>
<evidence type="ECO:0000256" key="1">
    <source>
        <dbReference type="SAM" id="Phobius"/>
    </source>
</evidence>
<feature type="transmembrane region" description="Helical" evidence="1">
    <location>
        <begin position="12"/>
        <end position="29"/>
    </location>
</feature>
<keyword evidence="1" id="KW-1133">Transmembrane helix</keyword>
<dbReference type="AlphaFoldDB" id="A0A840CYH2"/>
<evidence type="ECO:0000313" key="3">
    <source>
        <dbReference type="Proteomes" id="UP000555103"/>
    </source>
</evidence>
<organism evidence="2 3">
    <name type="scientific">Dysgonomonas hofstadii</name>
    <dbReference type="NCBI Taxonomy" id="637886"/>
    <lineage>
        <taxon>Bacteria</taxon>
        <taxon>Pseudomonadati</taxon>
        <taxon>Bacteroidota</taxon>
        <taxon>Bacteroidia</taxon>
        <taxon>Bacteroidales</taxon>
        <taxon>Dysgonomonadaceae</taxon>
        <taxon>Dysgonomonas</taxon>
    </lineage>
</organism>
<keyword evidence="1" id="KW-0812">Transmembrane</keyword>